<dbReference type="CDD" id="cd06583">
    <property type="entry name" value="PGRP"/>
    <property type="match status" value="1"/>
</dbReference>
<dbReference type="GO" id="GO:0008745">
    <property type="term" value="F:N-acetylmuramoyl-L-alanine amidase activity"/>
    <property type="evidence" value="ECO:0007669"/>
    <property type="project" value="UniProtKB-EC"/>
</dbReference>
<reference evidence="6" key="1">
    <citation type="submission" date="2018-06" db="EMBL/GenBank/DDBJ databases">
        <authorList>
            <person name="Zhirakovskaya E."/>
        </authorList>
    </citation>
    <scope>NUCLEOTIDE SEQUENCE</scope>
</reference>
<dbReference type="PANTHER" id="PTHR30417">
    <property type="entry name" value="N-ACETYLMURAMOYL-L-ALANINE AMIDASE AMID"/>
    <property type="match status" value="1"/>
</dbReference>
<feature type="domain" description="N-acetylmuramoyl-L-alanine amidase" evidence="5">
    <location>
        <begin position="12"/>
        <end position="149"/>
    </location>
</feature>
<dbReference type="EMBL" id="UOFA01000349">
    <property type="protein sequence ID" value="VAW47513.1"/>
    <property type="molecule type" value="Genomic_DNA"/>
</dbReference>
<organism evidence="6">
    <name type="scientific">hydrothermal vent metagenome</name>
    <dbReference type="NCBI Taxonomy" id="652676"/>
    <lineage>
        <taxon>unclassified sequences</taxon>
        <taxon>metagenomes</taxon>
        <taxon>ecological metagenomes</taxon>
    </lineage>
</organism>
<evidence type="ECO:0000313" key="6">
    <source>
        <dbReference type="EMBL" id="VAW47513.1"/>
    </source>
</evidence>
<dbReference type="Gene3D" id="3.40.80.10">
    <property type="entry name" value="Peptidoglycan recognition protein-like"/>
    <property type="match status" value="1"/>
</dbReference>
<keyword evidence="3 6" id="KW-0378">Hydrolase</keyword>
<dbReference type="InterPro" id="IPR036505">
    <property type="entry name" value="Amidase/PGRP_sf"/>
</dbReference>
<evidence type="ECO:0000256" key="1">
    <source>
        <dbReference type="ARBA" id="ARBA00001561"/>
    </source>
</evidence>
<dbReference type="GO" id="GO:0009253">
    <property type="term" value="P:peptidoglycan catabolic process"/>
    <property type="evidence" value="ECO:0007669"/>
    <property type="project" value="InterPro"/>
</dbReference>
<dbReference type="GO" id="GO:0019867">
    <property type="term" value="C:outer membrane"/>
    <property type="evidence" value="ECO:0007669"/>
    <property type="project" value="TreeGrafter"/>
</dbReference>
<name>A0A3B0W577_9ZZZZ</name>
<dbReference type="AlphaFoldDB" id="A0A3B0W577"/>
<sequence length="189" mass="21745">MHIENQALPYENLLDDRPLKQVELIVIHCTELPDLITARTYGEKIHYDSGAGNSGHYYVDRDGCVYQWVKVEKIAHHVKGHNQQSIGIELINMGRYPNWHHSEQQQPTETYTDGQMDGLIDLINHLHQTIPSLKHIAGHEDLDTSLMPASDDSKQQVRRKIDPGPLFPWQYIMKNIQLINIGSTAKKYE</sequence>
<dbReference type="Pfam" id="PF01510">
    <property type="entry name" value="Amidase_2"/>
    <property type="match status" value="1"/>
</dbReference>
<dbReference type="InterPro" id="IPR051206">
    <property type="entry name" value="NAMLAA_amidase_2"/>
</dbReference>
<dbReference type="PANTHER" id="PTHR30417:SF1">
    <property type="entry name" value="N-ACETYLMURAMOYL-L-ALANINE AMIDASE AMID"/>
    <property type="match status" value="1"/>
</dbReference>
<keyword evidence="4" id="KW-0961">Cell wall biogenesis/degradation</keyword>
<dbReference type="InterPro" id="IPR002502">
    <property type="entry name" value="Amidase_domain"/>
</dbReference>
<accession>A0A3B0W577</accession>
<gene>
    <name evidence="6" type="ORF">MNBD_GAMMA02-1225</name>
</gene>
<evidence type="ECO:0000256" key="4">
    <source>
        <dbReference type="ARBA" id="ARBA00023316"/>
    </source>
</evidence>
<protein>
    <recommendedName>
        <fullName evidence="2">N-acetylmuramoyl-L-alanine amidase</fullName>
        <ecNumber evidence="2">3.5.1.28</ecNumber>
    </recommendedName>
</protein>
<dbReference type="SMART" id="SM00644">
    <property type="entry name" value="Ami_2"/>
    <property type="match status" value="1"/>
</dbReference>
<dbReference type="GO" id="GO:0071555">
    <property type="term" value="P:cell wall organization"/>
    <property type="evidence" value="ECO:0007669"/>
    <property type="project" value="UniProtKB-KW"/>
</dbReference>
<dbReference type="SUPFAM" id="SSF55846">
    <property type="entry name" value="N-acetylmuramoyl-L-alanine amidase-like"/>
    <property type="match status" value="1"/>
</dbReference>
<evidence type="ECO:0000256" key="2">
    <source>
        <dbReference type="ARBA" id="ARBA00011901"/>
    </source>
</evidence>
<comment type="catalytic activity">
    <reaction evidence="1">
        <text>Hydrolyzes the link between N-acetylmuramoyl residues and L-amino acid residues in certain cell-wall glycopeptides.</text>
        <dbReference type="EC" id="3.5.1.28"/>
    </reaction>
</comment>
<evidence type="ECO:0000256" key="3">
    <source>
        <dbReference type="ARBA" id="ARBA00022801"/>
    </source>
</evidence>
<proteinExistence type="predicted"/>
<dbReference type="EC" id="3.5.1.28" evidence="2"/>
<dbReference type="GO" id="GO:0009254">
    <property type="term" value="P:peptidoglycan turnover"/>
    <property type="evidence" value="ECO:0007669"/>
    <property type="project" value="TreeGrafter"/>
</dbReference>
<evidence type="ECO:0000259" key="5">
    <source>
        <dbReference type="SMART" id="SM00644"/>
    </source>
</evidence>